<comment type="caution">
    <text evidence="2">The sequence shown here is derived from an EMBL/GenBank/DDBJ whole genome shotgun (WGS) entry which is preliminary data.</text>
</comment>
<dbReference type="InterPro" id="IPR053151">
    <property type="entry name" value="RNase_H-like"/>
</dbReference>
<dbReference type="InterPro" id="IPR036397">
    <property type="entry name" value="RNaseH_sf"/>
</dbReference>
<proteinExistence type="predicted"/>
<feature type="domain" description="RNase H type-1" evidence="1">
    <location>
        <begin position="21"/>
        <end position="96"/>
    </location>
</feature>
<dbReference type="PANTHER" id="PTHR47723">
    <property type="entry name" value="OS05G0353850 PROTEIN"/>
    <property type="match status" value="1"/>
</dbReference>
<evidence type="ECO:0000259" key="1">
    <source>
        <dbReference type="Pfam" id="PF13456"/>
    </source>
</evidence>
<dbReference type="InterPro" id="IPR012337">
    <property type="entry name" value="RNaseH-like_sf"/>
</dbReference>
<dbReference type="Pfam" id="PF13456">
    <property type="entry name" value="RVT_3"/>
    <property type="match status" value="1"/>
</dbReference>
<dbReference type="CDD" id="cd06222">
    <property type="entry name" value="RNase_H_like"/>
    <property type="match status" value="1"/>
</dbReference>
<keyword evidence="3" id="KW-1185">Reference proteome</keyword>
<dbReference type="EMBL" id="NMUH01000121">
    <property type="protein sequence ID" value="MQL72146.1"/>
    <property type="molecule type" value="Genomic_DNA"/>
</dbReference>
<sequence length="163" mass="18090">MNVKSPILVKWLPPSTYCSLNVDGVSKGNPGKCGGGGCIRDSRGNFICGFSFFYGTGNSIVAEARALHDGLKLALDRNIRISVLFSDSATLIRAIAAGRYPHWAVYPWWRGICGMLTILKPDLMHTFREVGSDFNSGVGFMVLGSEWEKESKFRQTFQESKFR</sequence>
<dbReference type="GO" id="GO:0004523">
    <property type="term" value="F:RNA-DNA hybrid ribonuclease activity"/>
    <property type="evidence" value="ECO:0007669"/>
    <property type="project" value="InterPro"/>
</dbReference>
<evidence type="ECO:0000313" key="2">
    <source>
        <dbReference type="EMBL" id="MQL72146.1"/>
    </source>
</evidence>
<dbReference type="Proteomes" id="UP000652761">
    <property type="component" value="Unassembled WGS sequence"/>
</dbReference>
<dbReference type="Gene3D" id="3.30.420.10">
    <property type="entry name" value="Ribonuclease H-like superfamily/Ribonuclease H"/>
    <property type="match status" value="1"/>
</dbReference>
<dbReference type="OrthoDB" id="597234at2759"/>
<dbReference type="GO" id="GO:0003676">
    <property type="term" value="F:nucleic acid binding"/>
    <property type="evidence" value="ECO:0007669"/>
    <property type="project" value="InterPro"/>
</dbReference>
<reference evidence="2" key="1">
    <citation type="submission" date="2017-07" db="EMBL/GenBank/DDBJ databases">
        <title>Taro Niue Genome Assembly and Annotation.</title>
        <authorList>
            <person name="Atibalentja N."/>
            <person name="Keating K."/>
            <person name="Fields C.J."/>
        </authorList>
    </citation>
    <scope>NUCLEOTIDE SEQUENCE</scope>
    <source>
        <strain evidence="2">Niue_2</strain>
        <tissue evidence="2">Leaf</tissue>
    </source>
</reference>
<organism evidence="2 3">
    <name type="scientific">Colocasia esculenta</name>
    <name type="common">Wild taro</name>
    <name type="synonym">Arum esculentum</name>
    <dbReference type="NCBI Taxonomy" id="4460"/>
    <lineage>
        <taxon>Eukaryota</taxon>
        <taxon>Viridiplantae</taxon>
        <taxon>Streptophyta</taxon>
        <taxon>Embryophyta</taxon>
        <taxon>Tracheophyta</taxon>
        <taxon>Spermatophyta</taxon>
        <taxon>Magnoliopsida</taxon>
        <taxon>Liliopsida</taxon>
        <taxon>Araceae</taxon>
        <taxon>Aroideae</taxon>
        <taxon>Colocasieae</taxon>
        <taxon>Colocasia</taxon>
    </lineage>
</organism>
<dbReference type="InterPro" id="IPR044730">
    <property type="entry name" value="RNase_H-like_dom_plant"/>
</dbReference>
<dbReference type="InterPro" id="IPR002156">
    <property type="entry name" value="RNaseH_domain"/>
</dbReference>
<evidence type="ECO:0000313" key="3">
    <source>
        <dbReference type="Proteomes" id="UP000652761"/>
    </source>
</evidence>
<gene>
    <name evidence="2" type="ORF">Taro_004485</name>
</gene>
<name>A0A843TPL7_COLES</name>
<protein>
    <recommendedName>
        <fullName evidence="1">RNase H type-1 domain-containing protein</fullName>
    </recommendedName>
</protein>
<accession>A0A843TPL7</accession>
<dbReference type="AlphaFoldDB" id="A0A843TPL7"/>
<dbReference type="PANTHER" id="PTHR47723:SF19">
    <property type="entry name" value="POLYNUCLEOTIDYL TRANSFERASE, RIBONUCLEASE H-LIKE SUPERFAMILY PROTEIN"/>
    <property type="match status" value="1"/>
</dbReference>
<dbReference type="SUPFAM" id="SSF53098">
    <property type="entry name" value="Ribonuclease H-like"/>
    <property type="match status" value="1"/>
</dbReference>